<dbReference type="EMBL" id="FTNU01000005">
    <property type="protein sequence ID" value="SIR87807.1"/>
    <property type="molecule type" value="Genomic_DNA"/>
</dbReference>
<evidence type="ECO:0000256" key="5">
    <source>
        <dbReference type="ARBA" id="ARBA00022840"/>
    </source>
</evidence>
<evidence type="ECO:0000256" key="1">
    <source>
        <dbReference type="ARBA" id="ARBA00010688"/>
    </source>
</evidence>
<dbReference type="Pfam" id="PF00294">
    <property type="entry name" value="PfkB"/>
    <property type="match status" value="1"/>
</dbReference>
<dbReference type="SUPFAM" id="SSF53613">
    <property type="entry name" value="Ribokinase-like"/>
    <property type="match status" value="1"/>
</dbReference>
<dbReference type="NCBIfam" id="TIGR03168">
    <property type="entry name" value="1-PFK"/>
    <property type="match status" value="1"/>
</dbReference>
<dbReference type="PROSITE" id="PS00584">
    <property type="entry name" value="PFKB_KINASES_2"/>
    <property type="match status" value="1"/>
</dbReference>
<keyword evidence="2 6" id="KW-0808">Transferase</keyword>
<evidence type="ECO:0000256" key="6">
    <source>
        <dbReference type="PIRNR" id="PIRNR000535"/>
    </source>
</evidence>
<dbReference type="InterPro" id="IPR011611">
    <property type="entry name" value="PfkB_dom"/>
</dbReference>
<evidence type="ECO:0000256" key="3">
    <source>
        <dbReference type="ARBA" id="ARBA00022741"/>
    </source>
</evidence>
<evidence type="ECO:0000313" key="8">
    <source>
        <dbReference type="EMBL" id="SIR87807.1"/>
    </source>
</evidence>
<dbReference type="GO" id="GO:0008443">
    <property type="term" value="F:phosphofructokinase activity"/>
    <property type="evidence" value="ECO:0007669"/>
    <property type="project" value="TreeGrafter"/>
</dbReference>
<sequence length="313" mass="33545">MKQVLCILLNPALDMTISVDNLTIGKVNRAADTQLHAAGKALNAAQILSGLGVRCVLSGFLGNENQAAFERLFTLTNQQQTLLIDRLQRVAGQTRTNIKLVDKGLTTDINGQGFVVNEADKEKLLIEAKSLAEQCDAVLVAGSLPHGFALADFDKLLQVLCAANDKVAVDVSGDALKIALNHNLWLIKPNTDELLEAFAVSCDDMSQQQAWLDSLPARPCHSVISMGEQGVNWFTSTHSCHATPPKVMVKSTVGAGDTLLAGMIYGLLHEHDKVETLTTAVALAAHAVSIVGFTVADKSRLDALRSQVVIDCR</sequence>
<name>A0A1N7EIB3_9GAMM</name>
<protein>
    <recommendedName>
        <fullName evidence="6">Phosphofructokinase</fullName>
    </recommendedName>
</protein>
<organism evidence="8 9">
    <name type="scientific">Moraxella cuniculi DSM 21768</name>
    <dbReference type="NCBI Taxonomy" id="1122245"/>
    <lineage>
        <taxon>Bacteria</taxon>
        <taxon>Pseudomonadati</taxon>
        <taxon>Pseudomonadota</taxon>
        <taxon>Gammaproteobacteria</taxon>
        <taxon>Moraxellales</taxon>
        <taxon>Moraxellaceae</taxon>
        <taxon>Moraxella</taxon>
    </lineage>
</organism>
<evidence type="ECO:0000313" key="9">
    <source>
        <dbReference type="Proteomes" id="UP000187495"/>
    </source>
</evidence>
<dbReference type="AlphaFoldDB" id="A0A1N7EIB3"/>
<reference evidence="9" key="1">
    <citation type="submission" date="2017-01" db="EMBL/GenBank/DDBJ databases">
        <authorList>
            <person name="Varghese N."/>
            <person name="Submissions S."/>
        </authorList>
    </citation>
    <scope>NUCLEOTIDE SEQUENCE [LARGE SCALE GENOMIC DNA]</scope>
    <source>
        <strain evidence="9">DSM 21768</strain>
    </source>
</reference>
<evidence type="ECO:0000259" key="7">
    <source>
        <dbReference type="Pfam" id="PF00294"/>
    </source>
</evidence>
<dbReference type="CDD" id="cd01164">
    <property type="entry name" value="FruK_PfkB_like"/>
    <property type="match status" value="1"/>
</dbReference>
<evidence type="ECO:0000256" key="4">
    <source>
        <dbReference type="ARBA" id="ARBA00022777"/>
    </source>
</evidence>
<dbReference type="InterPro" id="IPR002173">
    <property type="entry name" value="Carboh/pur_kinase_PfkB_CS"/>
</dbReference>
<dbReference type="GO" id="GO:0005829">
    <property type="term" value="C:cytosol"/>
    <property type="evidence" value="ECO:0007669"/>
    <property type="project" value="TreeGrafter"/>
</dbReference>
<dbReference type="GO" id="GO:0005524">
    <property type="term" value="F:ATP binding"/>
    <property type="evidence" value="ECO:0007669"/>
    <property type="project" value="UniProtKB-KW"/>
</dbReference>
<dbReference type="InterPro" id="IPR029056">
    <property type="entry name" value="Ribokinase-like"/>
</dbReference>
<dbReference type="Proteomes" id="UP000187495">
    <property type="component" value="Unassembled WGS sequence"/>
</dbReference>
<keyword evidence="4 8" id="KW-0418">Kinase</keyword>
<dbReference type="Gene3D" id="3.40.1190.20">
    <property type="match status" value="1"/>
</dbReference>
<dbReference type="STRING" id="34061.B0189_03630"/>
<keyword evidence="3" id="KW-0547">Nucleotide-binding</keyword>
<accession>A0A1N7EIB3</accession>
<keyword evidence="5" id="KW-0067">ATP-binding</keyword>
<dbReference type="PANTHER" id="PTHR46566:SF5">
    <property type="entry name" value="1-PHOSPHOFRUCTOKINASE"/>
    <property type="match status" value="1"/>
</dbReference>
<proteinExistence type="inferred from homology"/>
<feature type="domain" description="Carbohydrate kinase PfkB" evidence="7">
    <location>
        <begin position="21"/>
        <end position="291"/>
    </location>
</feature>
<dbReference type="PIRSF" id="PIRSF000535">
    <property type="entry name" value="1PFK/6PFK/LacC"/>
    <property type="match status" value="1"/>
</dbReference>
<comment type="similarity">
    <text evidence="1 6">Belongs to the carbohydrate kinase PfkB family.</text>
</comment>
<dbReference type="RefSeq" id="WP_076555037.1">
    <property type="nucleotide sequence ID" value="NZ_FTNU01000005.1"/>
</dbReference>
<dbReference type="PANTHER" id="PTHR46566">
    <property type="entry name" value="1-PHOSPHOFRUCTOKINASE-RELATED"/>
    <property type="match status" value="1"/>
</dbReference>
<dbReference type="InterPro" id="IPR017583">
    <property type="entry name" value="Tagatose/fructose_Pkinase"/>
</dbReference>
<gene>
    <name evidence="8" type="ORF">SAMN02745664_10552</name>
</gene>
<keyword evidence="9" id="KW-1185">Reference proteome</keyword>
<evidence type="ECO:0000256" key="2">
    <source>
        <dbReference type="ARBA" id="ARBA00022679"/>
    </source>
</evidence>